<protein>
    <submittedName>
        <fullName evidence="1">Uncharacterized protein</fullName>
    </submittedName>
</protein>
<dbReference type="Proteomes" id="UP001334084">
    <property type="component" value="Chromosome 4"/>
</dbReference>
<proteinExistence type="predicted"/>
<dbReference type="GeneID" id="90541187"/>
<organism evidence="1 2">
    <name type="scientific">Vairimorpha necatrix</name>
    <dbReference type="NCBI Taxonomy" id="6039"/>
    <lineage>
        <taxon>Eukaryota</taxon>
        <taxon>Fungi</taxon>
        <taxon>Fungi incertae sedis</taxon>
        <taxon>Microsporidia</taxon>
        <taxon>Nosematidae</taxon>
        <taxon>Vairimorpha</taxon>
    </lineage>
</organism>
<sequence length="365" mass="44035">MDIVTIFTSFIFIQSNLEVLDKINNNQKVYDELKNMIMKKIEEKDYVHFNCREKFIKVYLRYNNEYKKFYINIEIISSSEFNIGLEQIEFQHDNKSVNEITELIEYYVKQHLEKIINDSIVLVYDPVSLKTCLIMKNIVEDIRRINENRRINKKGWEIYYDYICETDCYLLRMLAGIKVGTIMNEYNISIYDMYCCLFSKSSDTCIRFYIKNGDIFYLFEYNVEEQNIYRIITLNDTNIKLNDEYDEDILNKLLVLCKLFDMNYTVKNATAEELKFTSNVIDIPKLDFRLKLGFDKIFFKHTFGEYEYHFNNDLTKKDGKLYIKEKTFSEFKIFFENIPTTVNVINDIYAVEILYRILKYHNCLF</sequence>
<gene>
    <name evidence="1" type="ORF">VNE69_04197</name>
</gene>
<evidence type="ECO:0000313" key="1">
    <source>
        <dbReference type="EMBL" id="WUR03375.1"/>
    </source>
</evidence>
<accession>A0AAX4JBM7</accession>
<dbReference type="AlphaFoldDB" id="A0AAX4JBM7"/>
<reference evidence="1" key="1">
    <citation type="journal article" date="2024" name="BMC Genomics">
        <title>Functional annotation of a divergent genome using sequence and structure-based similarity.</title>
        <authorList>
            <person name="Svedberg D."/>
            <person name="Winiger R.R."/>
            <person name="Berg A."/>
            <person name="Sharma H."/>
            <person name="Tellgren-Roth C."/>
            <person name="Debrunner-Vossbrinck B.A."/>
            <person name="Vossbrinck C.R."/>
            <person name="Barandun J."/>
        </authorList>
    </citation>
    <scope>NUCLEOTIDE SEQUENCE</scope>
    <source>
        <strain evidence="1">Illinois isolate</strain>
    </source>
</reference>
<dbReference type="KEGG" id="vnx:VNE69_04197"/>
<name>A0AAX4JBM7_9MICR</name>
<dbReference type="RefSeq" id="XP_065329520.1">
    <property type="nucleotide sequence ID" value="XM_065473448.1"/>
</dbReference>
<dbReference type="EMBL" id="CP142729">
    <property type="protein sequence ID" value="WUR03375.1"/>
    <property type="molecule type" value="Genomic_DNA"/>
</dbReference>
<keyword evidence="2" id="KW-1185">Reference proteome</keyword>
<evidence type="ECO:0000313" key="2">
    <source>
        <dbReference type="Proteomes" id="UP001334084"/>
    </source>
</evidence>